<dbReference type="InterPro" id="IPR050557">
    <property type="entry name" value="RTX_toxin/Mannuronan_C5-epim"/>
</dbReference>
<comment type="subcellular location">
    <subcellularLocation>
        <location evidence="1">Secreted</location>
    </subcellularLocation>
</comment>
<dbReference type="GO" id="GO:0005615">
    <property type="term" value="C:extracellular space"/>
    <property type="evidence" value="ECO:0007669"/>
    <property type="project" value="InterPro"/>
</dbReference>
<keyword evidence="2" id="KW-0964">Secreted</keyword>
<dbReference type="Gene3D" id="2.150.10.10">
    <property type="entry name" value="Serralysin-like metalloprotease, C-terminal"/>
    <property type="match status" value="2"/>
</dbReference>
<dbReference type="Pfam" id="PF00353">
    <property type="entry name" value="HemolysinCabind"/>
    <property type="match status" value="2"/>
</dbReference>
<dbReference type="PRINTS" id="PR00313">
    <property type="entry name" value="CABNDNGRPT"/>
</dbReference>
<evidence type="ECO:0000256" key="3">
    <source>
        <dbReference type="SAM" id="MobiDB-lite"/>
    </source>
</evidence>
<dbReference type="SUPFAM" id="SSF51120">
    <property type="entry name" value="beta-Roll"/>
    <property type="match status" value="2"/>
</dbReference>
<name>A0A6B3NHZ4_9CYAN</name>
<feature type="compositionally biased region" description="Basic and acidic residues" evidence="3">
    <location>
        <begin position="282"/>
        <end position="307"/>
    </location>
</feature>
<dbReference type="PANTHER" id="PTHR38340">
    <property type="entry name" value="S-LAYER PROTEIN"/>
    <property type="match status" value="1"/>
</dbReference>
<sequence length="427" mass="45537">MASETVFLEPIDLTPNPEPNFAEATGSAQFFNYSQSSSGSLTSVDFNILVNGGVAAAIAEADATFINNPAFTDLFTENTAVGEDGAFQVTSSSETKVIANFDIAAGQTFSFDFTADLDLSAKEIENPDAEYSLAKSKTTFAVLDVSNGVENSKLIDFFGLTGKLISSEEKGIFKSGSSGNVSFFADGESDVDGDNGVDFVTGFATGDYQRTFSSDTQLVVVEINTSVVKLRGDYLLDNLGEDVEYGTIWSDYLEGDNNADKMYGSLGNDILAGKKGDDILEGGQGKDRLRGGRGDDKLHGGKGDDTVRGGFGDDTMIGGEGDDVIVGGNGSDVMTGGEGNDDFVFEIWKSLRYGEHDVITDFEVGEDQIEFQGWGHIDSEYWWNGVLSEGRIVDTQDGALFHSNYGGKVLFEGVNVANLSASDFVFA</sequence>
<dbReference type="PROSITE" id="PS00330">
    <property type="entry name" value="HEMOLYSIN_CALCIUM"/>
    <property type="match status" value="1"/>
</dbReference>
<dbReference type="InterPro" id="IPR018511">
    <property type="entry name" value="Hemolysin-typ_Ca-bd_CS"/>
</dbReference>
<evidence type="ECO:0000313" key="4">
    <source>
        <dbReference type="EMBL" id="NER30475.1"/>
    </source>
</evidence>
<comment type="caution">
    <text evidence="4">The sequence shown here is derived from an EMBL/GenBank/DDBJ whole genome shotgun (WGS) entry which is preliminary data.</text>
</comment>
<dbReference type="GO" id="GO:0005509">
    <property type="term" value="F:calcium ion binding"/>
    <property type="evidence" value="ECO:0007669"/>
    <property type="project" value="InterPro"/>
</dbReference>
<dbReference type="InterPro" id="IPR001343">
    <property type="entry name" value="Hemolysn_Ca-bd"/>
</dbReference>
<feature type="region of interest" description="Disordered" evidence="3">
    <location>
        <begin position="282"/>
        <end position="312"/>
    </location>
</feature>
<dbReference type="InterPro" id="IPR011049">
    <property type="entry name" value="Serralysin-like_metalloprot_C"/>
</dbReference>
<accession>A0A6B3NHZ4</accession>
<dbReference type="PANTHER" id="PTHR38340:SF1">
    <property type="entry name" value="S-LAYER PROTEIN"/>
    <property type="match status" value="1"/>
</dbReference>
<evidence type="ECO:0000256" key="1">
    <source>
        <dbReference type="ARBA" id="ARBA00004613"/>
    </source>
</evidence>
<reference evidence="4" key="1">
    <citation type="submission" date="2019-11" db="EMBL/GenBank/DDBJ databases">
        <title>Genomic insights into an expanded diversity of filamentous marine cyanobacteria reveals the extraordinary biosynthetic potential of Moorea and Okeania.</title>
        <authorList>
            <person name="Ferreira Leao T."/>
            <person name="Wang M."/>
            <person name="Moss N."/>
            <person name="Da Silva R."/>
            <person name="Sanders J."/>
            <person name="Nurk S."/>
            <person name="Gurevich A."/>
            <person name="Humphrey G."/>
            <person name="Reher R."/>
            <person name="Zhu Q."/>
            <person name="Belda-Ferre P."/>
            <person name="Glukhov E."/>
            <person name="Rex R."/>
            <person name="Dorrestein P.C."/>
            <person name="Knight R."/>
            <person name="Pevzner P."/>
            <person name="Gerwick W.H."/>
            <person name="Gerwick L."/>
        </authorList>
    </citation>
    <scope>NUCLEOTIDE SEQUENCE</scope>
    <source>
        <strain evidence="4">SIO1C4</strain>
    </source>
</reference>
<protein>
    <submittedName>
        <fullName evidence="4">Calcium-binding protein</fullName>
    </submittedName>
</protein>
<dbReference type="EMBL" id="JAAHFQ010000566">
    <property type="protein sequence ID" value="NER30475.1"/>
    <property type="molecule type" value="Genomic_DNA"/>
</dbReference>
<proteinExistence type="predicted"/>
<dbReference type="AlphaFoldDB" id="A0A6B3NHZ4"/>
<organism evidence="4">
    <name type="scientific">Symploca sp. SIO1C4</name>
    <dbReference type="NCBI Taxonomy" id="2607765"/>
    <lineage>
        <taxon>Bacteria</taxon>
        <taxon>Bacillati</taxon>
        <taxon>Cyanobacteriota</taxon>
        <taxon>Cyanophyceae</taxon>
        <taxon>Coleofasciculales</taxon>
        <taxon>Coleofasciculaceae</taxon>
        <taxon>Symploca</taxon>
    </lineage>
</organism>
<gene>
    <name evidence="4" type="ORF">F6J89_23360</name>
</gene>
<evidence type="ECO:0000256" key="2">
    <source>
        <dbReference type="ARBA" id="ARBA00022525"/>
    </source>
</evidence>